<proteinExistence type="predicted"/>
<evidence type="ECO:0000313" key="3">
    <source>
        <dbReference type="Proteomes" id="UP000190675"/>
    </source>
</evidence>
<feature type="domain" description="Cupin type-2" evidence="1">
    <location>
        <begin position="46"/>
        <end position="112"/>
    </location>
</feature>
<dbReference type="OrthoDB" id="5592106at2"/>
<protein>
    <submittedName>
        <fullName evidence="2">Cupin domain protein</fullName>
    </submittedName>
</protein>
<dbReference type="SUPFAM" id="SSF51182">
    <property type="entry name" value="RmlC-like cupins"/>
    <property type="match status" value="1"/>
</dbReference>
<sequence length="116" mass="12649">MAVFVTNQGLSRTDPAWQDLDEINGAANKGVRLAADITDEKAQVLFVDIEANGFIAMHSQPERSVCYIVEGEGAILVEGQPDITYASGDTITFAPDVSHGWRNKSTRTRLLVMVLL</sequence>
<name>A0A1M5SLF6_9BRAD</name>
<dbReference type="InterPro" id="IPR013096">
    <property type="entry name" value="Cupin_2"/>
</dbReference>
<gene>
    <name evidence="2" type="ORF">SAMN05444169_7219</name>
</gene>
<accession>A0A1M5SLF6</accession>
<dbReference type="InterPro" id="IPR011051">
    <property type="entry name" value="RmlC_Cupin_sf"/>
</dbReference>
<reference evidence="2 3" key="1">
    <citation type="submission" date="2016-11" db="EMBL/GenBank/DDBJ databases">
        <authorList>
            <person name="Jaros S."/>
            <person name="Januszkiewicz K."/>
            <person name="Wedrychowicz H."/>
        </authorList>
    </citation>
    <scope>NUCLEOTIDE SEQUENCE [LARGE SCALE GENOMIC DNA]</scope>
    <source>
        <strain evidence="2 3">GAS242</strain>
    </source>
</reference>
<dbReference type="AlphaFoldDB" id="A0A1M5SLF6"/>
<dbReference type="Pfam" id="PF07883">
    <property type="entry name" value="Cupin_2"/>
    <property type="match status" value="1"/>
</dbReference>
<organism evidence="2 3">
    <name type="scientific">Bradyrhizobium erythrophlei</name>
    <dbReference type="NCBI Taxonomy" id="1437360"/>
    <lineage>
        <taxon>Bacteria</taxon>
        <taxon>Pseudomonadati</taxon>
        <taxon>Pseudomonadota</taxon>
        <taxon>Alphaproteobacteria</taxon>
        <taxon>Hyphomicrobiales</taxon>
        <taxon>Nitrobacteraceae</taxon>
        <taxon>Bradyrhizobium</taxon>
    </lineage>
</organism>
<dbReference type="InterPro" id="IPR014710">
    <property type="entry name" value="RmlC-like_jellyroll"/>
</dbReference>
<dbReference type="Proteomes" id="UP000190675">
    <property type="component" value="Chromosome I"/>
</dbReference>
<evidence type="ECO:0000313" key="2">
    <source>
        <dbReference type="EMBL" id="SHH39427.1"/>
    </source>
</evidence>
<dbReference type="Gene3D" id="2.60.120.10">
    <property type="entry name" value="Jelly Rolls"/>
    <property type="match status" value="1"/>
</dbReference>
<dbReference type="RefSeq" id="WP_079570322.1">
    <property type="nucleotide sequence ID" value="NZ_LT670818.1"/>
</dbReference>
<dbReference type="EMBL" id="LT670818">
    <property type="protein sequence ID" value="SHH39427.1"/>
    <property type="molecule type" value="Genomic_DNA"/>
</dbReference>
<evidence type="ECO:0000259" key="1">
    <source>
        <dbReference type="Pfam" id="PF07883"/>
    </source>
</evidence>